<protein>
    <submittedName>
        <fullName evidence="2">Uncharacterized protein</fullName>
    </submittedName>
</protein>
<name>A0AAD8Q564_9PEZI</name>
<accession>A0AAD8Q564</accession>
<dbReference type="Proteomes" id="UP001230504">
    <property type="component" value="Unassembled WGS sequence"/>
</dbReference>
<feature type="region of interest" description="Disordered" evidence="1">
    <location>
        <begin position="93"/>
        <end position="118"/>
    </location>
</feature>
<comment type="caution">
    <text evidence="2">The sequence shown here is derived from an EMBL/GenBank/DDBJ whole genome shotgun (WGS) entry which is preliminary data.</text>
</comment>
<organism evidence="2 3">
    <name type="scientific">Colletotrichum navitas</name>
    <dbReference type="NCBI Taxonomy" id="681940"/>
    <lineage>
        <taxon>Eukaryota</taxon>
        <taxon>Fungi</taxon>
        <taxon>Dikarya</taxon>
        <taxon>Ascomycota</taxon>
        <taxon>Pezizomycotina</taxon>
        <taxon>Sordariomycetes</taxon>
        <taxon>Hypocreomycetidae</taxon>
        <taxon>Glomerellales</taxon>
        <taxon>Glomerellaceae</taxon>
        <taxon>Colletotrichum</taxon>
        <taxon>Colletotrichum graminicola species complex</taxon>
    </lineage>
</organism>
<dbReference type="EMBL" id="JAHLJV010000013">
    <property type="protein sequence ID" value="KAK1596063.1"/>
    <property type="molecule type" value="Genomic_DNA"/>
</dbReference>
<reference evidence="2" key="1">
    <citation type="submission" date="2021-06" db="EMBL/GenBank/DDBJ databases">
        <title>Comparative genomics, transcriptomics and evolutionary studies reveal genomic signatures of adaptation to plant cell wall in hemibiotrophic fungi.</title>
        <authorList>
            <consortium name="DOE Joint Genome Institute"/>
            <person name="Baroncelli R."/>
            <person name="Diaz J.F."/>
            <person name="Benocci T."/>
            <person name="Peng M."/>
            <person name="Battaglia E."/>
            <person name="Haridas S."/>
            <person name="Andreopoulos W."/>
            <person name="Labutti K."/>
            <person name="Pangilinan J."/>
            <person name="Floch G.L."/>
            <person name="Makela M.R."/>
            <person name="Henrissat B."/>
            <person name="Grigoriev I.V."/>
            <person name="Crouch J.A."/>
            <person name="De Vries R.P."/>
            <person name="Sukno S.A."/>
            <person name="Thon M.R."/>
        </authorList>
    </citation>
    <scope>NUCLEOTIDE SEQUENCE</scope>
    <source>
        <strain evidence="2">CBS 125086</strain>
    </source>
</reference>
<evidence type="ECO:0000256" key="1">
    <source>
        <dbReference type="SAM" id="MobiDB-lite"/>
    </source>
</evidence>
<proteinExistence type="predicted"/>
<evidence type="ECO:0000313" key="3">
    <source>
        <dbReference type="Proteomes" id="UP001230504"/>
    </source>
</evidence>
<keyword evidence="3" id="KW-1185">Reference proteome</keyword>
<gene>
    <name evidence="2" type="ORF">LY79DRAFT_545228</name>
</gene>
<evidence type="ECO:0000313" key="2">
    <source>
        <dbReference type="EMBL" id="KAK1596063.1"/>
    </source>
</evidence>
<dbReference type="GeneID" id="85441404"/>
<dbReference type="RefSeq" id="XP_060416982.1">
    <property type="nucleotide sequence ID" value="XM_060557164.1"/>
</dbReference>
<feature type="compositionally biased region" description="Basic and acidic residues" evidence="1">
    <location>
        <begin position="107"/>
        <end position="118"/>
    </location>
</feature>
<dbReference type="AlphaFoldDB" id="A0AAD8Q564"/>
<feature type="region of interest" description="Disordered" evidence="1">
    <location>
        <begin position="141"/>
        <end position="184"/>
    </location>
</feature>
<sequence>MFLAVQLRSIVVDVGDRWARIEGWRNGGLCRVGGAARRNRVPFLFILSLFRSLSLSLPSRRVCFLSARRSCCLLSLSLSGESSTTQVDADARDIQPPHTHSIGAVKENTRKREQGGKIRDRNCTLTYGGVSSLSLYPRFRVSSPGPVQSSTIEKEEQKSLTHRHTHRDTQTHVAPWRARERQAG</sequence>